<dbReference type="Gene3D" id="1.10.1660.10">
    <property type="match status" value="1"/>
</dbReference>
<organism evidence="3 4">
    <name type="scientific">Solirubrobacter pauli</name>
    <dbReference type="NCBI Taxonomy" id="166793"/>
    <lineage>
        <taxon>Bacteria</taxon>
        <taxon>Bacillati</taxon>
        <taxon>Actinomycetota</taxon>
        <taxon>Thermoleophilia</taxon>
        <taxon>Solirubrobacterales</taxon>
        <taxon>Solirubrobacteraceae</taxon>
        <taxon>Solirubrobacter</taxon>
    </lineage>
</organism>
<dbReference type="SUPFAM" id="SSF46955">
    <property type="entry name" value="Putative DNA-binding domain"/>
    <property type="match status" value="1"/>
</dbReference>
<dbReference type="PANTHER" id="PTHR30204">
    <property type="entry name" value="REDOX-CYCLING DRUG-SENSING TRANSCRIPTIONAL ACTIVATOR SOXR"/>
    <property type="match status" value="1"/>
</dbReference>
<dbReference type="InterPro" id="IPR009061">
    <property type="entry name" value="DNA-bd_dom_put_sf"/>
</dbReference>
<dbReference type="InterPro" id="IPR000551">
    <property type="entry name" value="MerR-type_HTH_dom"/>
</dbReference>
<dbReference type="GO" id="GO:0003700">
    <property type="term" value="F:DNA-binding transcription factor activity"/>
    <property type="evidence" value="ECO:0007669"/>
    <property type="project" value="InterPro"/>
</dbReference>
<protein>
    <submittedName>
        <fullName evidence="3">MerR-like DNA binding protein</fullName>
    </submittedName>
</protein>
<evidence type="ECO:0000313" key="3">
    <source>
        <dbReference type="EMBL" id="RKQ86356.1"/>
    </source>
</evidence>
<sequence>MTSDTLQRVLTIDELARETGLTVRNVRSHHARGLLPPPEVRGRTGYYGPEHVARLRLIQRLQNEGMKLSGIKRLLGDSGERLLALKEASLEAPETPEVLTAADLGTRLRLGEKDEPRKLIDKATKLGLLHPLGEGMFEVPSPVLLAAAEEVVARGVSLQHALDMLESVQKHSRAVSKEFVKLFVDDVLKPYADAERWDELEESIQASRPLAAQALLAVFRRTMDEEVEATFTDLARSLTRRK</sequence>
<evidence type="ECO:0000313" key="4">
    <source>
        <dbReference type="Proteomes" id="UP000278962"/>
    </source>
</evidence>
<evidence type="ECO:0000256" key="1">
    <source>
        <dbReference type="ARBA" id="ARBA00023125"/>
    </source>
</evidence>
<dbReference type="GO" id="GO:0003677">
    <property type="term" value="F:DNA binding"/>
    <property type="evidence" value="ECO:0007669"/>
    <property type="project" value="UniProtKB-KW"/>
</dbReference>
<evidence type="ECO:0000259" key="2">
    <source>
        <dbReference type="PROSITE" id="PS50937"/>
    </source>
</evidence>
<dbReference type="Pfam" id="PF13411">
    <property type="entry name" value="MerR_1"/>
    <property type="match status" value="1"/>
</dbReference>
<dbReference type="Proteomes" id="UP000278962">
    <property type="component" value="Unassembled WGS sequence"/>
</dbReference>
<proteinExistence type="predicted"/>
<feature type="domain" description="HTH merR-type" evidence="2">
    <location>
        <begin position="9"/>
        <end position="77"/>
    </location>
</feature>
<comment type="caution">
    <text evidence="3">The sequence shown here is derived from an EMBL/GenBank/DDBJ whole genome shotgun (WGS) entry which is preliminary data.</text>
</comment>
<dbReference type="PANTHER" id="PTHR30204:SF93">
    <property type="entry name" value="HTH MERR-TYPE DOMAIN-CONTAINING PROTEIN"/>
    <property type="match status" value="1"/>
</dbReference>
<reference evidence="3 4" key="1">
    <citation type="submission" date="2018-10" db="EMBL/GenBank/DDBJ databases">
        <title>Genomic Encyclopedia of Archaeal and Bacterial Type Strains, Phase II (KMG-II): from individual species to whole genera.</title>
        <authorList>
            <person name="Goeker M."/>
        </authorList>
    </citation>
    <scope>NUCLEOTIDE SEQUENCE [LARGE SCALE GENOMIC DNA]</scope>
    <source>
        <strain evidence="3 4">DSM 14954</strain>
    </source>
</reference>
<dbReference type="InterPro" id="IPR047057">
    <property type="entry name" value="MerR_fam"/>
</dbReference>
<accession>A0A660KXH2</accession>
<name>A0A660KXH2_9ACTN</name>
<dbReference type="PRINTS" id="PR00040">
    <property type="entry name" value="HTHMERR"/>
</dbReference>
<keyword evidence="1" id="KW-0238">DNA-binding</keyword>
<dbReference type="AlphaFoldDB" id="A0A660KXH2"/>
<keyword evidence="4" id="KW-1185">Reference proteome</keyword>
<dbReference type="PROSITE" id="PS50937">
    <property type="entry name" value="HTH_MERR_2"/>
    <property type="match status" value="1"/>
</dbReference>
<gene>
    <name evidence="3" type="ORF">C8N24_4366</name>
</gene>
<dbReference type="SMART" id="SM00422">
    <property type="entry name" value="HTH_MERR"/>
    <property type="match status" value="1"/>
</dbReference>
<dbReference type="EMBL" id="RBIL01000002">
    <property type="protein sequence ID" value="RKQ86356.1"/>
    <property type="molecule type" value="Genomic_DNA"/>
</dbReference>